<keyword evidence="1" id="KW-0732">Signal</keyword>
<dbReference type="InterPro" id="IPR005183">
    <property type="entry name" value="DUF305_CopM-like"/>
</dbReference>
<dbReference type="Pfam" id="PF03713">
    <property type="entry name" value="DUF305"/>
    <property type="match status" value="1"/>
</dbReference>
<evidence type="ECO:0000313" key="4">
    <source>
        <dbReference type="Proteomes" id="UP001432062"/>
    </source>
</evidence>
<evidence type="ECO:0000256" key="1">
    <source>
        <dbReference type="SAM" id="SignalP"/>
    </source>
</evidence>
<reference evidence="3" key="1">
    <citation type="submission" date="2022-10" db="EMBL/GenBank/DDBJ databases">
        <title>The complete genomes of actinobacterial strains from the NBC collection.</title>
        <authorList>
            <person name="Joergensen T.S."/>
            <person name="Alvarez Arevalo M."/>
            <person name="Sterndorff E.B."/>
            <person name="Faurdal D."/>
            <person name="Vuksanovic O."/>
            <person name="Mourched A.-S."/>
            <person name="Charusanti P."/>
            <person name="Shaw S."/>
            <person name="Blin K."/>
            <person name="Weber T."/>
        </authorList>
    </citation>
    <scope>NUCLEOTIDE SEQUENCE</scope>
    <source>
        <strain evidence="3">NBC_01482</strain>
    </source>
</reference>
<evidence type="ECO:0000259" key="2">
    <source>
        <dbReference type="Pfam" id="PF03713"/>
    </source>
</evidence>
<organism evidence="3 4">
    <name type="scientific">Nocardia vinacea</name>
    <dbReference type="NCBI Taxonomy" id="96468"/>
    <lineage>
        <taxon>Bacteria</taxon>
        <taxon>Bacillati</taxon>
        <taxon>Actinomycetota</taxon>
        <taxon>Actinomycetes</taxon>
        <taxon>Mycobacteriales</taxon>
        <taxon>Nocardiaceae</taxon>
        <taxon>Nocardia</taxon>
    </lineage>
</organism>
<accession>A0ABZ1Z077</accession>
<dbReference type="RefSeq" id="WP_329413329.1">
    <property type="nucleotide sequence ID" value="NZ_CP109441.1"/>
</dbReference>
<sequence length="217" mass="22860">MFITRSRITVAIAATTTAAALFAGGCSNDNSMPGMDHGSSSASSGKPATRSDFNDADVTFLQTMYPHHAQAVEMARLVPSRTQNEQVRALAADIEKAQSPEMEQITTLLESFGKPAPTSSGHGGHNMEMTTTMNMPGMTTMPGMMSNEQMNALAAASGADFDRQWLELMIEHHTGAIAMSNTELAGGVNPDAKALATAIVAAQQAEIGTMRGLLGQR</sequence>
<feature type="chain" id="PRO_5046528023" evidence="1">
    <location>
        <begin position="24"/>
        <end position="217"/>
    </location>
</feature>
<name>A0ABZ1Z077_9NOCA</name>
<dbReference type="Proteomes" id="UP001432062">
    <property type="component" value="Chromosome"/>
</dbReference>
<gene>
    <name evidence="3" type="ORF">OG563_12265</name>
</gene>
<feature type="domain" description="DUF305" evidence="2">
    <location>
        <begin position="57"/>
        <end position="214"/>
    </location>
</feature>
<dbReference type="EMBL" id="CP109441">
    <property type="protein sequence ID" value="WUV48893.1"/>
    <property type="molecule type" value="Genomic_DNA"/>
</dbReference>
<dbReference type="PANTHER" id="PTHR36933:SF1">
    <property type="entry name" value="SLL0788 PROTEIN"/>
    <property type="match status" value="1"/>
</dbReference>
<keyword evidence="4" id="KW-1185">Reference proteome</keyword>
<dbReference type="PROSITE" id="PS51257">
    <property type="entry name" value="PROKAR_LIPOPROTEIN"/>
    <property type="match status" value="1"/>
</dbReference>
<dbReference type="PANTHER" id="PTHR36933">
    <property type="entry name" value="SLL0788 PROTEIN"/>
    <property type="match status" value="1"/>
</dbReference>
<dbReference type="Gene3D" id="1.20.1260.10">
    <property type="match status" value="1"/>
</dbReference>
<evidence type="ECO:0000313" key="3">
    <source>
        <dbReference type="EMBL" id="WUV48893.1"/>
    </source>
</evidence>
<dbReference type="InterPro" id="IPR012347">
    <property type="entry name" value="Ferritin-like"/>
</dbReference>
<protein>
    <submittedName>
        <fullName evidence="3">DUF305 domain-containing protein</fullName>
    </submittedName>
</protein>
<feature type="signal peptide" evidence="1">
    <location>
        <begin position="1"/>
        <end position="23"/>
    </location>
</feature>
<proteinExistence type="predicted"/>